<evidence type="ECO:0000313" key="2">
    <source>
        <dbReference type="EMBL" id="SHH79894.1"/>
    </source>
</evidence>
<protein>
    <submittedName>
        <fullName evidence="2">Uncharacterized protein</fullName>
    </submittedName>
</protein>
<name>A0A1M5VY16_9FLAO</name>
<dbReference type="EMBL" id="FQXQ01000004">
    <property type="protein sequence ID" value="SHH79894.1"/>
    <property type="molecule type" value="Genomic_DNA"/>
</dbReference>
<feature type="transmembrane region" description="Helical" evidence="1">
    <location>
        <begin position="6"/>
        <end position="25"/>
    </location>
</feature>
<keyword evidence="1" id="KW-0812">Transmembrane</keyword>
<evidence type="ECO:0000313" key="3">
    <source>
        <dbReference type="Proteomes" id="UP000184109"/>
    </source>
</evidence>
<dbReference type="Proteomes" id="UP000184109">
    <property type="component" value="Unassembled WGS sequence"/>
</dbReference>
<proteinExistence type="predicted"/>
<evidence type="ECO:0000256" key="1">
    <source>
        <dbReference type="SAM" id="Phobius"/>
    </source>
</evidence>
<dbReference type="RefSeq" id="WP_262508094.1">
    <property type="nucleotide sequence ID" value="NZ_BMEN01000004.1"/>
</dbReference>
<keyword evidence="1" id="KW-0472">Membrane</keyword>
<keyword evidence="3" id="KW-1185">Reference proteome</keyword>
<accession>A0A1M5VY16</accession>
<gene>
    <name evidence="2" type="ORF">SAMN05444281_2033</name>
</gene>
<sequence>MSFLILGIYAAFLIITIGIIIYLIIKRIQNKDKEDFEHKDN</sequence>
<dbReference type="STRING" id="1195760.SAMN05444281_2033"/>
<reference evidence="3" key="1">
    <citation type="submission" date="2016-11" db="EMBL/GenBank/DDBJ databases">
        <authorList>
            <person name="Varghese N."/>
            <person name="Submissions S."/>
        </authorList>
    </citation>
    <scope>NUCLEOTIDE SEQUENCE [LARGE SCALE GENOMIC DNA]</scope>
    <source>
        <strain evidence="3">DSM 100572</strain>
    </source>
</reference>
<keyword evidence="1" id="KW-1133">Transmembrane helix</keyword>
<organism evidence="2 3">
    <name type="scientific">Wenyingzhuangia marina</name>
    <dbReference type="NCBI Taxonomy" id="1195760"/>
    <lineage>
        <taxon>Bacteria</taxon>
        <taxon>Pseudomonadati</taxon>
        <taxon>Bacteroidota</taxon>
        <taxon>Flavobacteriia</taxon>
        <taxon>Flavobacteriales</taxon>
        <taxon>Flavobacteriaceae</taxon>
        <taxon>Wenyingzhuangia</taxon>
    </lineage>
</organism>
<dbReference type="AlphaFoldDB" id="A0A1M5VY16"/>